<organism evidence="2 3">
    <name type="scientific">Actinomadura livida</name>
    <dbReference type="NCBI Taxonomy" id="79909"/>
    <lineage>
        <taxon>Bacteria</taxon>
        <taxon>Bacillati</taxon>
        <taxon>Actinomycetota</taxon>
        <taxon>Actinomycetes</taxon>
        <taxon>Streptosporangiales</taxon>
        <taxon>Thermomonosporaceae</taxon>
        <taxon>Actinomadura</taxon>
    </lineage>
</organism>
<protein>
    <submittedName>
        <fullName evidence="2">Uncharacterized protein</fullName>
    </submittedName>
</protein>
<gene>
    <name evidence="2" type="ORF">GCM10009546_66480</name>
</gene>
<accession>A0ABN1FPA6</accession>
<sequence>MIVSAGGGTDNFSPSSGSAQNYRRSPSRARGLTSAVKRAAAPHVAVGRPKGGDVIGSFPDPYR</sequence>
<feature type="region of interest" description="Disordered" evidence="1">
    <location>
        <begin position="1"/>
        <end position="63"/>
    </location>
</feature>
<evidence type="ECO:0000313" key="2">
    <source>
        <dbReference type="EMBL" id="GAA0595013.1"/>
    </source>
</evidence>
<proteinExistence type="predicted"/>
<dbReference type="Proteomes" id="UP001501427">
    <property type="component" value="Unassembled WGS sequence"/>
</dbReference>
<feature type="compositionally biased region" description="Polar residues" evidence="1">
    <location>
        <begin position="10"/>
        <end position="24"/>
    </location>
</feature>
<comment type="caution">
    <text evidence="2">The sequence shown here is derived from an EMBL/GenBank/DDBJ whole genome shotgun (WGS) entry which is preliminary data.</text>
</comment>
<evidence type="ECO:0000313" key="3">
    <source>
        <dbReference type="Proteomes" id="UP001501427"/>
    </source>
</evidence>
<evidence type="ECO:0000256" key="1">
    <source>
        <dbReference type="SAM" id="MobiDB-lite"/>
    </source>
</evidence>
<name>A0ABN1FPA6_9ACTN</name>
<reference evidence="2 3" key="1">
    <citation type="journal article" date="2019" name="Int. J. Syst. Evol. Microbiol.">
        <title>The Global Catalogue of Microorganisms (GCM) 10K type strain sequencing project: providing services to taxonomists for standard genome sequencing and annotation.</title>
        <authorList>
            <consortium name="The Broad Institute Genomics Platform"/>
            <consortium name="The Broad Institute Genome Sequencing Center for Infectious Disease"/>
            <person name="Wu L."/>
            <person name="Ma J."/>
        </authorList>
    </citation>
    <scope>NUCLEOTIDE SEQUENCE [LARGE SCALE GENOMIC DNA]</scope>
    <source>
        <strain evidence="2 3">JCM 10667</strain>
    </source>
</reference>
<keyword evidence="3" id="KW-1185">Reference proteome</keyword>
<dbReference type="EMBL" id="BAAAHD010000081">
    <property type="protein sequence ID" value="GAA0595013.1"/>
    <property type="molecule type" value="Genomic_DNA"/>
</dbReference>